<reference evidence="7 8" key="1">
    <citation type="submission" date="2021-01" db="EMBL/GenBank/DDBJ databases">
        <title>Brevundimonas vitis sp. nov., an bacterium isolated from grape (Vitis vinifera).</title>
        <authorList>
            <person name="Jiang L."/>
            <person name="Lee J."/>
        </authorList>
    </citation>
    <scope>NUCLEOTIDE SEQUENCE [LARGE SCALE GENOMIC DNA]</scope>
    <source>
        <strain evidence="7 8">GRTSA-9</strain>
    </source>
</reference>
<feature type="compositionally biased region" description="Pro residues" evidence="5">
    <location>
        <begin position="57"/>
        <end position="68"/>
    </location>
</feature>
<feature type="region of interest" description="Disordered" evidence="5">
    <location>
        <begin position="57"/>
        <end position="81"/>
    </location>
</feature>
<dbReference type="Pfam" id="PF03544">
    <property type="entry name" value="TonB_C"/>
    <property type="match status" value="1"/>
</dbReference>
<keyword evidence="3" id="KW-1133">Transmembrane helix</keyword>
<dbReference type="Gene3D" id="3.30.1150.10">
    <property type="match status" value="1"/>
</dbReference>
<evidence type="ECO:0000256" key="3">
    <source>
        <dbReference type="ARBA" id="ARBA00022989"/>
    </source>
</evidence>
<dbReference type="Proteomes" id="UP000595448">
    <property type="component" value="Chromosome"/>
</dbReference>
<keyword evidence="2" id="KW-0812">Transmembrane</keyword>
<keyword evidence="8" id="KW-1185">Reference proteome</keyword>
<evidence type="ECO:0000256" key="5">
    <source>
        <dbReference type="SAM" id="MobiDB-lite"/>
    </source>
</evidence>
<evidence type="ECO:0000313" key="7">
    <source>
        <dbReference type="EMBL" id="QQQ18456.1"/>
    </source>
</evidence>
<feature type="compositionally biased region" description="Gly residues" evidence="5">
    <location>
        <begin position="123"/>
        <end position="146"/>
    </location>
</feature>
<dbReference type="RefSeq" id="WP_201102826.1">
    <property type="nucleotide sequence ID" value="NZ_CP067977.1"/>
</dbReference>
<comment type="subcellular location">
    <subcellularLocation>
        <location evidence="1">Membrane</location>
        <topology evidence="1">Single-pass membrane protein</topology>
    </subcellularLocation>
</comment>
<evidence type="ECO:0000256" key="2">
    <source>
        <dbReference type="ARBA" id="ARBA00022692"/>
    </source>
</evidence>
<evidence type="ECO:0000259" key="6">
    <source>
        <dbReference type="Pfam" id="PF03544"/>
    </source>
</evidence>
<evidence type="ECO:0000256" key="4">
    <source>
        <dbReference type="ARBA" id="ARBA00023136"/>
    </source>
</evidence>
<gene>
    <name evidence="7" type="ORF">JIP62_14375</name>
</gene>
<evidence type="ECO:0000313" key="8">
    <source>
        <dbReference type="Proteomes" id="UP000595448"/>
    </source>
</evidence>
<accession>A0ABX7BMF7</accession>
<organism evidence="7 8">
    <name type="scientific">Brevundimonas vitisensis</name>
    <dbReference type="NCBI Taxonomy" id="2800818"/>
    <lineage>
        <taxon>Bacteria</taxon>
        <taxon>Pseudomonadati</taxon>
        <taxon>Pseudomonadota</taxon>
        <taxon>Alphaproteobacteria</taxon>
        <taxon>Caulobacterales</taxon>
        <taxon>Caulobacteraceae</taxon>
        <taxon>Brevundimonas</taxon>
    </lineage>
</organism>
<dbReference type="NCBIfam" id="TIGR01352">
    <property type="entry name" value="tonB_Cterm"/>
    <property type="match status" value="1"/>
</dbReference>
<keyword evidence="4" id="KW-0472">Membrane</keyword>
<sequence length="246" mass="25002">MTIAGTARPKVPQRRRFGLGLLVLLVHLSFLPFLARVSAPEPAADIPPPVEVVLVSPPPPPPPPPPLQPAVVAGGGSPAAPSRVNILPDPPPVPPEIVAPPVQAPEPSIVVGTAPYADAVPGPGLGGQGTGSGGGTGAGRGPGRGGRPLLLSGPSVDQIRRVYPRAALNAGVSGRGLITCRIRLDTRLEDCRLVEESPPGRGFGAAALATAANFRFRPPTIDGEPLAGAEITFGVDFDAGQVRGRR</sequence>
<dbReference type="EMBL" id="CP067977">
    <property type="protein sequence ID" value="QQQ18456.1"/>
    <property type="molecule type" value="Genomic_DNA"/>
</dbReference>
<proteinExistence type="predicted"/>
<feature type="domain" description="TonB C-terminal" evidence="6">
    <location>
        <begin position="161"/>
        <end position="228"/>
    </location>
</feature>
<dbReference type="SUPFAM" id="SSF74653">
    <property type="entry name" value="TolA/TonB C-terminal domain"/>
    <property type="match status" value="1"/>
</dbReference>
<feature type="region of interest" description="Disordered" evidence="5">
    <location>
        <begin position="122"/>
        <end position="150"/>
    </location>
</feature>
<evidence type="ECO:0000256" key="1">
    <source>
        <dbReference type="ARBA" id="ARBA00004167"/>
    </source>
</evidence>
<name>A0ABX7BMF7_9CAUL</name>
<protein>
    <submittedName>
        <fullName evidence="7">TonB family protein</fullName>
    </submittedName>
</protein>
<dbReference type="InterPro" id="IPR037682">
    <property type="entry name" value="TonB_C"/>
</dbReference>
<dbReference type="InterPro" id="IPR006260">
    <property type="entry name" value="TonB/TolA_C"/>
</dbReference>